<dbReference type="InterPro" id="IPR002794">
    <property type="entry name" value="DUF92_TMEM19"/>
</dbReference>
<dbReference type="RefSeq" id="WP_012965529.1">
    <property type="nucleotide sequence ID" value="NC_013849.1"/>
</dbReference>
<evidence type="ECO:0000256" key="5">
    <source>
        <dbReference type="ARBA" id="ARBA00023136"/>
    </source>
</evidence>
<name>D3RXH3_FERPA</name>
<sequence>MNIPLLIIAFVSKYLKTWEIVGVTLSLLIYSTYRAKSLKDEKFVSLLLSIPFTLSTYHVSKSVVFPGFFLSSISERKFKPLTRILYYTLLSTLFLYFYKSEFAASTIFVSLTVSTTLVLVEEVNNSVFAKIIAPPTIFLIFEIYSIQIGYFELIVAFFVALTLSYVAIKTKVADVTGLLAAIITGVISAISSILLFLQLFLFFAIGSAATKYKYELKKLRGVAEARGGARGFENVFANTLPAIFFALNYKYTGDASYAIAFSASIATALGDTLASEIGQTANKAYLITNFKEVRVGEDGAISPLGELAAFLGCLIIAAISLNPVVLLAGFVGVHVDSLLGATLERKKILNNAGVNFLSTLFAGYLAFLLA</sequence>
<keyword evidence="3 6" id="KW-0812">Transmembrane</keyword>
<keyword evidence="8" id="KW-1185">Reference proteome</keyword>
<evidence type="ECO:0008006" key="9">
    <source>
        <dbReference type="Google" id="ProtNLM"/>
    </source>
</evidence>
<evidence type="ECO:0000256" key="4">
    <source>
        <dbReference type="ARBA" id="ARBA00022989"/>
    </source>
</evidence>
<gene>
    <name evidence="7" type="ordered locus">Ferp_1024</name>
</gene>
<feature type="transmembrane region" description="Helical" evidence="6">
    <location>
        <begin position="180"/>
        <end position="210"/>
    </location>
</feature>
<proteinExistence type="inferred from homology"/>
<feature type="transmembrane region" description="Helical" evidence="6">
    <location>
        <begin position="352"/>
        <end position="369"/>
    </location>
</feature>
<evidence type="ECO:0000313" key="7">
    <source>
        <dbReference type="EMBL" id="ADC65186.1"/>
    </source>
</evidence>
<dbReference type="Pfam" id="PF01940">
    <property type="entry name" value="DUF92"/>
    <property type="match status" value="1"/>
</dbReference>
<dbReference type="eggNOG" id="arCOG02245">
    <property type="taxonomic scope" value="Archaea"/>
</dbReference>
<reference evidence="8" key="1">
    <citation type="submission" date="2010-02" db="EMBL/GenBank/DDBJ databases">
        <title>Complete sequence of Ferroglobus placidus DSM 10642.</title>
        <authorList>
            <consortium name="US DOE Joint Genome Institute"/>
            <person name="Lucas S."/>
            <person name="Copeland A."/>
            <person name="Lapidus A."/>
            <person name="Cheng J.-F."/>
            <person name="Bruce D."/>
            <person name="Goodwin L."/>
            <person name="Pitluck S."/>
            <person name="Saunders E."/>
            <person name="Brettin T."/>
            <person name="Detter J.C."/>
            <person name="Han C."/>
            <person name="Tapia R."/>
            <person name="Larimer F."/>
            <person name="Land M."/>
            <person name="Hauser L."/>
            <person name="Kyrpides N."/>
            <person name="Ivanova N."/>
            <person name="Holmes D."/>
            <person name="Lovley D."/>
            <person name="Kyrpides N."/>
            <person name="Anderson I.J."/>
            <person name="Woyke T."/>
        </authorList>
    </citation>
    <scope>NUCLEOTIDE SEQUENCE [LARGE SCALE GENOMIC DNA]</scope>
    <source>
        <strain evidence="8">DSM 10642 / AEDII12DO</strain>
    </source>
</reference>
<feature type="transmembrane region" description="Helical" evidence="6">
    <location>
        <begin position="80"/>
        <end position="97"/>
    </location>
</feature>
<evidence type="ECO:0000256" key="2">
    <source>
        <dbReference type="ARBA" id="ARBA00009012"/>
    </source>
</evidence>
<dbReference type="PANTHER" id="PTHR13353:SF5">
    <property type="entry name" value="TRANSMEMBRANE PROTEIN 19"/>
    <property type="match status" value="1"/>
</dbReference>
<dbReference type="OrthoDB" id="50516at2157"/>
<feature type="transmembrane region" description="Helical" evidence="6">
    <location>
        <begin position="307"/>
        <end position="332"/>
    </location>
</feature>
<comment type="similarity">
    <text evidence="2">Belongs to the TMEM19 family.</text>
</comment>
<dbReference type="Proteomes" id="UP000002613">
    <property type="component" value="Chromosome"/>
</dbReference>
<evidence type="ECO:0000313" key="8">
    <source>
        <dbReference type="Proteomes" id="UP000002613"/>
    </source>
</evidence>
<evidence type="ECO:0000256" key="3">
    <source>
        <dbReference type="ARBA" id="ARBA00022692"/>
    </source>
</evidence>
<protein>
    <recommendedName>
        <fullName evidence="9">TIGR00297 family protein</fullName>
    </recommendedName>
</protein>
<keyword evidence="5 6" id="KW-0472">Membrane</keyword>
<accession>D3RXH3</accession>
<evidence type="ECO:0000256" key="1">
    <source>
        <dbReference type="ARBA" id="ARBA00004141"/>
    </source>
</evidence>
<dbReference type="STRING" id="589924.Ferp_1024"/>
<keyword evidence="4 6" id="KW-1133">Transmembrane helix</keyword>
<comment type="subcellular location">
    <subcellularLocation>
        <location evidence="1">Membrane</location>
        <topology evidence="1">Multi-pass membrane protein</topology>
    </subcellularLocation>
</comment>
<evidence type="ECO:0000256" key="6">
    <source>
        <dbReference type="SAM" id="Phobius"/>
    </source>
</evidence>
<dbReference type="KEGG" id="fpl:Ferp_1024"/>
<feature type="transmembrane region" description="Helical" evidence="6">
    <location>
        <begin position="43"/>
        <end position="60"/>
    </location>
</feature>
<reference evidence="7 8" key="2">
    <citation type="journal article" date="2011" name="Stand. Genomic Sci.">
        <title>Complete genome sequence of Ferroglobus placidus AEDII12DO.</title>
        <authorList>
            <person name="Anderson I."/>
            <person name="Risso C."/>
            <person name="Holmes D."/>
            <person name="Lucas S."/>
            <person name="Copeland A."/>
            <person name="Lapidus A."/>
            <person name="Cheng J.F."/>
            <person name="Bruce D."/>
            <person name="Goodwin L."/>
            <person name="Pitluck S."/>
            <person name="Saunders E."/>
            <person name="Brettin T."/>
            <person name="Detter J.C."/>
            <person name="Han C."/>
            <person name="Tapia R."/>
            <person name="Larimer F."/>
            <person name="Land M."/>
            <person name="Hauser L."/>
            <person name="Woyke T."/>
            <person name="Lovley D."/>
            <person name="Kyrpides N."/>
            <person name="Ivanova N."/>
        </authorList>
    </citation>
    <scope>NUCLEOTIDE SEQUENCE [LARGE SCALE GENOMIC DNA]</scope>
    <source>
        <strain evidence="8">DSM 10642 / AEDII12DO</strain>
    </source>
</reference>
<dbReference type="GO" id="GO:0016020">
    <property type="term" value="C:membrane"/>
    <property type="evidence" value="ECO:0007669"/>
    <property type="project" value="UniProtKB-SubCell"/>
</dbReference>
<organism evidence="7 8">
    <name type="scientific">Ferroglobus placidus (strain DSM 10642 / AEDII12DO)</name>
    <dbReference type="NCBI Taxonomy" id="589924"/>
    <lineage>
        <taxon>Archaea</taxon>
        <taxon>Methanobacteriati</taxon>
        <taxon>Methanobacteriota</taxon>
        <taxon>Archaeoglobi</taxon>
        <taxon>Archaeoglobales</taxon>
        <taxon>Archaeoglobaceae</taxon>
        <taxon>Ferroglobus</taxon>
    </lineage>
</organism>
<feature type="transmembrane region" description="Helical" evidence="6">
    <location>
        <begin position="102"/>
        <end position="120"/>
    </location>
</feature>
<dbReference type="PaxDb" id="589924-Ferp_1024"/>
<dbReference type="HOGENOM" id="CLU_055956_0_0_2"/>
<dbReference type="GeneID" id="8778534"/>
<dbReference type="PANTHER" id="PTHR13353">
    <property type="entry name" value="TRANSMEMBRANE PROTEIN 19"/>
    <property type="match status" value="1"/>
</dbReference>
<dbReference type="AlphaFoldDB" id="D3RXH3"/>
<feature type="transmembrane region" description="Helical" evidence="6">
    <location>
        <begin position="151"/>
        <end position="168"/>
    </location>
</feature>
<dbReference type="EMBL" id="CP001899">
    <property type="protein sequence ID" value="ADC65186.1"/>
    <property type="molecule type" value="Genomic_DNA"/>
</dbReference>